<evidence type="ECO:0000313" key="2">
    <source>
        <dbReference type="Proteomes" id="UP000607653"/>
    </source>
</evidence>
<sequence length="47" mass="5195">MNERRGQALLGFQTLSWDATFLTGSLRALGWLGNLPFTLADELAREG</sequence>
<evidence type="ECO:0000313" key="1">
    <source>
        <dbReference type="EMBL" id="DAD31262.1"/>
    </source>
</evidence>
<gene>
    <name evidence="1" type="ORF">HUJ06_010114</name>
</gene>
<reference evidence="1 2" key="1">
    <citation type="journal article" date="2020" name="Mol. Biol. Evol.">
        <title>Distinct Expression and Methylation Patterns for Genes with Different Fates following a Single Whole-Genome Duplication in Flowering Plants.</title>
        <authorList>
            <person name="Shi T."/>
            <person name="Rahmani R.S."/>
            <person name="Gugger P.F."/>
            <person name="Wang M."/>
            <person name="Li H."/>
            <person name="Zhang Y."/>
            <person name="Li Z."/>
            <person name="Wang Q."/>
            <person name="Van de Peer Y."/>
            <person name="Marchal K."/>
            <person name="Chen J."/>
        </authorList>
    </citation>
    <scope>NUCLEOTIDE SEQUENCE [LARGE SCALE GENOMIC DNA]</scope>
    <source>
        <tissue evidence="1">Leaf</tissue>
    </source>
</reference>
<dbReference type="Proteomes" id="UP000607653">
    <property type="component" value="Unassembled WGS sequence"/>
</dbReference>
<proteinExistence type="predicted"/>
<keyword evidence="2" id="KW-1185">Reference proteome</keyword>
<accession>A0A822YFR4</accession>
<protein>
    <submittedName>
        <fullName evidence="1">Uncharacterized protein</fullName>
    </submittedName>
</protein>
<comment type="caution">
    <text evidence="1">The sequence shown here is derived from an EMBL/GenBank/DDBJ whole genome shotgun (WGS) entry which is preliminary data.</text>
</comment>
<dbReference type="AlphaFoldDB" id="A0A822YFR4"/>
<organism evidence="1 2">
    <name type="scientific">Nelumbo nucifera</name>
    <name type="common">Sacred lotus</name>
    <dbReference type="NCBI Taxonomy" id="4432"/>
    <lineage>
        <taxon>Eukaryota</taxon>
        <taxon>Viridiplantae</taxon>
        <taxon>Streptophyta</taxon>
        <taxon>Embryophyta</taxon>
        <taxon>Tracheophyta</taxon>
        <taxon>Spermatophyta</taxon>
        <taxon>Magnoliopsida</taxon>
        <taxon>Proteales</taxon>
        <taxon>Nelumbonaceae</taxon>
        <taxon>Nelumbo</taxon>
    </lineage>
</organism>
<name>A0A822YFR4_NELNU</name>
<dbReference type="EMBL" id="DUZY01000003">
    <property type="protein sequence ID" value="DAD31262.1"/>
    <property type="molecule type" value="Genomic_DNA"/>
</dbReference>